<keyword evidence="6" id="KW-0106">Calcium</keyword>
<dbReference type="InterPro" id="IPR036508">
    <property type="entry name" value="Chitin-bd_dom_sf"/>
</dbReference>
<dbReference type="InterPro" id="IPR001304">
    <property type="entry name" value="C-type_lectin-like"/>
</dbReference>
<keyword evidence="22" id="KW-1185">Reference proteome</keyword>
<comment type="catalytic activity">
    <reaction evidence="15">
        <text>S-benzyl-L-cysteinylglycine + H2O = S-benzyl-L-cysteine + glycine</text>
        <dbReference type="Rhea" id="RHEA:62568"/>
        <dbReference type="ChEBI" id="CHEBI:15377"/>
        <dbReference type="ChEBI" id="CHEBI:57305"/>
        <dbReference type="ChEBI" id="CHEBI:145802"/>
        <dbReference type="ChEBI" id="CHEBI:145803"/>
    </reaction>
    <physiologicalReaction direction="left-to-right" evidence="15">
        <dbReference type="Rhea" id="RHEA:62569"/>
    </physiologicalReaction>
</comment>
<feature type="transmembrane region" description="Helical" evidence="18">
    <location>
        <begin position="879"/>
        <end position="903"/>
    </location>
</feature>
<feature type="domain" description="Chitin-binding type-2" evidence="20">
    <location>
        <begin position="788"/>
        <end position="844"/>
    </location>
</feature>
<dbReference type="Pfam" id="PF02789">
    <property type="entry name" value="Peptidase_M17_N"/>
    <property type="match status" value="1"/>
</dbReference>
<gene>
    <name evidence="21" type="ORF">NP493_2055g00010</name>
</gene>
<dbReference type="InterPro" id="IPR002557">
    <property type="entry name" value="Chitin-bd_dom"/>
</dbReference>
<dbReference type="GO" id="GO:0008061">
    <property type="term" value="F:chitin binding"/>
    <property type="evidence" value="ECO:0007669"/>
    <property type="project" value="InterPro"/>
</dbReference>
<dbReference type="Pfam" id="PF00059">
    <property type="entry name" value="Lectin_C"/>
    <property type="match status" value="1"/>
</dbReference>
<keyword evidence="18" id="KW-1133">Transmembrane helix</keyword>
<keyword evidence="7" id="KW-0176">Collagen</keyword>
<dbReference type="Proteomes" id="UP001209878">
    <property type="component" value="Unassembled WGS sequence"/>
</dbReference>
<evidence type="ECO:0000259" key="19">
    <source>
        <dbReference type="PROSITE" id="PS50041"/>
    </source>
</evidence>
<evidence type="ECO:0000256" key="10">
    <source>
        <dbReference type="ARBA" id="ARBA00029605"/>
    </source>
</evidence>
<dbReference type="InterPro" id="IPR011356">
    <property type="entry name" value="Leucine_aapep/pepB"/>
</dbReference>
<evidence type="ECO:0000256" key="18">
    <source>
        <dbReference type="SAM" id="Phobius"/>
    </source>
</evidence>
<evidence type="ECO:0000313" key="22">
    <source>
        <dbReference type="Proteomes" id="UP001209878"/>
    </source>
</evidence>
<comment type="catalytic activity">
    <reaction evidence="16">
        <text>L-cysteinylglycine + H2O = L-cysteine + glycine</text>
        <dbReference type="Rhea" id="RHEA:28783"/>
        <dbReference type="ChEBI" id="CHEBI:15377"/>
        <dbReference type="ChEBI" id="CHEBI:35235"/>
        <dbReference type="ChEBI" id="CHEBI:57305"/>
        <dbReference type="ChEBI" id="CHEBI:61694"/>
    </reaction>
    <physiologicalReaction direction="left-to-right" evidence="16">
        <dbReference type="Rhea" id="RHEA:28784"/>
    </physiologicalReaction>
</comment>
<dbReference type="EMBL" id="JAODUO010002059">
    <property type="protein sequence ID" value="KAK2155567.1"/>
    <property type="molecule type" value="Genomic_DNA"/>
</dbReference>
<dbReference type="GO" id="GO:0030145">
    <property type="term" value="F:manganese ion binding"/>
    <property type="evidence" value="ECO:0007669"/>
    <property type="project" value="InterPro"/>
</dbReference>
<dbReference type="PANTHER" id="PTHR11963:SF23">
    <property type="entry name" value="CYTOSOL AMINOPEPTIDASE"/>
    <property type="match status" value="1"/>
</dbReference>
<dbReference type="InterPro" id="IPR008160">
    <property type="entry name" value="Collagen"/>
</dbReference>
<evidence type="ECO:0000256" key="7">
    <source>
        <dbReference type="ARBA" id="ARBA00023119"/>
    </source>
</evidence>
<dbReference type="SMART" id="SM00034">
    <property type="entry name" value="CLECT"/>
    <property type="match status" value="1"/>
</dbReference>
<dbReference type="AlphaFoldDB" id="A0AAD9JMS2"/>
<evidence type="ECO:0000256" key="4">
    <source>
        <dbReference type="ARBA" id="ARBA00022670"/>
    </source>
</evidence>
<dbReference type="PROSITE" id="PS50041">
    <property type="entry name" value="C_TYPE_LECTIN_2"/>
    <property type="match status" value="1"/>
</dbReference>
<dbReference type="EC" id="3.4.13.23" evidence="9"/>
<dbReference type="InterPro" id="IPR008283">
    <property type="entry name" value="Peptidase_M17_N"/>
</dbReference>
<sequence>MAIGTLVARFGFVAKKPAYAFRFVSRTVASMPDKRRGLVLGVFEEENGVALSKSAQGFQDSKAPKLQELITLSGLAAKKGKCRVFCGLDETYSNVAVVALGKKGIGYSELEELDEGRENVRAAVSVGVRVLQEYGMTSVAVDPCGDAEAAAEGANLCLFHYDDLKAEDKKKLPVDVTCYTDHSVSPDRSVDSYTDHSASPDRSVDSDTDHLASPDRSVDSYTDHSASPDMSVDSYTDHSISLHSTEGAWRRGTLMAEGQNLAQFLMEAPANVITPTKFTEVAAEKLGKLPNVDVRIRDKAWAKSQKMGAFLSVSQGSREELKFLEVEYRGGESTSPPVAIVGKGITFDSGGISLKPSANMDAMRADMGGAACTLAAVYTAARLKIPINVIVCPQDWAHIDSSCYKAWRFDDTPDTADRSWTAARGACMVRGGDLVSIGDANENMIVNVIRRLAGIGDDRCYWIGLSDRDEEGEFVWTDGSKASFVSWLKDEPNSADLSGSRGDVEDYVIASGSKGWSDVQNNWTSVVMQHQEPTGYVCETPAVLIESTAMKPNQLNPGRPTAGSSNAENVVSSVINVDAPVIVETSADKDHMNEIPSTNMTTTNLTLPATKSSMASGSKSRTQNVIARPTETTTAAVDVAAADRITSDASSEQIKDECLPDPGDSDAIDSPLAYDADSFLAAQDQGAGELLDMAGPQGIPGPPGPRGFRGRRGEKGETGDRGPVGPRGFRGSIGPKGDKGDLGNDGSTGETGATGPRGPPGPPGPVRYRTRYSTDTGRGPIPYFINATAFCAVREAGIYAHPLHCWQFVTCGKPFGGSHEMSCYSGRRFVATISTCMKDRTCIFGAPSYNHTLNNPSVAALKGADPRNESANGERTMKVYSGVTIVLMVGLLLLSVAVVKLFLSRPGRWSVSKGHRHTDRSSEFSFPDSSVLTDHV</sequence>
<evidence type="ECO:0000256" key="11">
    <source>
        <dbReference type="ARBA" id="ARBA00030930"/>
    </source>
</evidence>
<keyword evidence="18" id="KW-0472">Membrane</keyword>
<accession>A0AAD9JMS2</accession>
<evidence type="ECO:0000256" key="3">
    <source>
        <dbReference type="ARBA" id="ARBA00022438"/>
    </source>
</evidence>
<dbReference type="Pfam" id="PF00883">
    <property type="entry name" value="Peptidase_M17"/>
    <property type="match status" value="1"/>
</dbReference>
<dbReference type="SUPFAM" id="SSF52949">
    <property type="entry name" value="Macro domain-like"/>
    <property type="match status" value="1"/>
</dbReference>
<dbReference type="SUPFAM" id="SSF53187">
    <property type="entry name" value="Zn-dependent exopeptidases"/>
    <property type="match status" value="1"/>
</dbReference>
<feature type="region of interest" description="Disordered" evidence="17">
    <location>
        <begin position="690"/>
        <end position="773"/>
    </location>
</feature>
<dbReference type="PANTHER" id="PTHR11963">
    <property type="entry name" value="LEUCINE AMINOPEPTIDASE-RELATED"/>
    <property type="match status" value="1"/>
</dbReference>
<dbReference type="PROSITE" id="PS50940">
    <property type="entry name" value="CHIT_BIND_II"/>
    <property type="match status" value="1"/>
</dbReference>
<feature type="compositionally biased region" description="Basic and acidic residues" evidence="17">
    <location>
        <begin position="711"/>
        <end position="720"/>
    </location>
</feature>
<evidence type="ECO:0000256" key="5">
    <source>
        <dbReference type="ARBA" id="ARBA00022801"/>
    </source>
</evidence>
<evidence type="ECO:0000256" key="15">
    <source>
        <dbReference type="ARBA" id="ARBA00047881"/>
    </source>
</evidence>
<evidence type="ECO:0000256" key="1">
    <source>
        <dbReference type="ARBA" id="ARBA00009528"/>
    </source>
</evidence>
<dbReference type="SUPFAM" id="SSF56436">
    <property type="entry name" value="C-type lectin-like"/>
    <property type="match status" value="1"/>
</dbReference>
<feature type="region of interest" description="Disordered" evidence="17">
    <location>
        <begin position="646"/>
        <end position="671"/>
    </location>
</feature>
<dbReference type="InterPro" id="IPR016186">
    <property type="entry name" value="C-type_lectin-like/link_sf"/>
</dbReference>
<evidence type="ECO:0000256" key="2">
    <source>
        <dbReference type="ARBA" id="ARBA00014190"/>
    </source>
</evidence>
<feature type="domain" description="C-type lectin" evidence="19">
    <location>
        <begin position="399"/>
        <end position="518"/>
    </location>
</feature>
<dbReference type="GO" id="GO:0006508">
    <property type="term" value="P:proteolysis"/>
    <property type="evidence" value="ECO:0007669"/>
    <property type="project" value="UniProtKB-KW"/>
</dbReference>
<reference evidence="21" key="1">
    <citation type="journal article" date="2023" name="Mol. Biol. Evol.">
        <title>Third-Generation Sequencing Reveals the Adaptive Role of the Epigenome in Three Deep-Sea Polychaetes.</title>
        <authorList>
            <person name="Perez M."/>
            <person name="Aroh O."/>
            <person name="Sun Y."/>
            <person name="Lan Y."/>
            <person name="Juniper S.K."/>
            <person name="Young C.R."/>
            <person name="Angers B."/>
            <person name="Qian P.Y."/>
        </authorList>
    </citation>
    <scope>NUCLEOTIDE SEQUENCE</scope>
    <source>
        <strain evidence="21">R07B-5</strain>
    </source>
</reference>
<dbReference type="Gene3D" id="3.40.630.10">
    <property type="entry name" value="Zn peptidases"/>
    <property type="match status" value="1"/>
</dbReference>
<keyword evidence="3" id="KW-0031">Aminopeptidase</keyword>
<name>A0AAD9JMS2_RIDPI</name>
<keyword evidence="5" id="KW-0378">Hydrolase</keyword>
<evidence type="ECO:0000256" key="6">
    <source>
        <dbReference type="ARBA" id="ARBA00022837"/>
    </source>
</evidence>
<dbReference type="Pfam" id="PF01391">
    <property type="entry name" value="Collagen"/>
    <property type="match status" value="1"/>
</dbReference>
<comment type="catalytic activity">
    <reaction evidence="8">
        <text>an S-substituted L-cysteinylglycine + H2O = an S-substituted L-cysteine + glycine</text>
        <dbReference type="Rhea" id="RHEA:60444"/>
        <dbReference type="ChEBI" id="CHEBI:15377"/>
        <dbReference type="ChEBI" id="CHEBI:57305"/>
        <dbReference type="ChEBI" id="CHEBI:58717"/>
        <dbReference type="ChEBI" id="CHEBI:143103"/>
        <dbReference type="EC" id="3.4.13.23"/>
    </reaction>
    <physiologicalReaction direction="left-to-right" evidence="8">
        <dbReference type="Rhea" id="RHEA:60445"/>
    </physiologicalReaction>
</comment>
<evidence type="ECO:0000256" key="12">
    <source>
        <dbReference type="ARBA" id="ARBA00030997"/>
    </source>
</evidence>
<dbReference type="Gene3D" id="3.40.220.10">
    <property type="entry name" value="Leucine Aminopeptidase, subunit E, domain 1"/>
    <property type="match status" value="1"/>
</dbReference>
<dbReference type="GO" id="GO:0005576">
    <property type="term" value="C:extracellular region"/>
    <property type="evidence" value="ECO:0007669"/>
    <property type="project" value="InterPro"/>
</dbReference>
<evidence type="ECO:0000256" key="17">
    <source>
        <dbReference type="SAM" id="MobiDB-lite"/>
    </source>
</evidence>
<dbReference type="PRINTS" id="PR00481">
    <property type="entry name" value="LAMNOPPTDASE"/>
</dbReference>
<dbReference type="CDD" id="cd00037">
    <property type="entry name" value="CLECT"/>
    <property type="match status" value="1"/>
</dbReference>
<evidence type="ECO:0000256" key="14">
    <source>
        <dbReference type="ARBA" id="ARBA00045966"/>
    </source>
</evidence>
<keyword evidence="4" id="KW-0645">Protease</keyword>
<feature type="compositionally biased region" description="Basic and acidic residues" evidence="17">
    <location>
        <begin position="187"/>
        <end position="222"/>
    </location>
</feature>
<organism evidence="21 22">
    <name type="scientific">Ridgeia piscesae</name>
    <name type="common">Tubeworm</name>
    <dbReference type="NCBI Taxonomy" id="27915"/>
    <lineage>
        <taxon>Eukaryota</taxon>
        <taxon>Metazoa</taxon>
        <taxon>Spiralia</taxon>
        <taxon>Lophotrochozoa</taxon>
        <taxon>Annelida</taxon>
        <taxon>Polychaeta</taxon>
        <taxon>Sedentaria</taxon>
        <taxon>Canalipalpata</taxon>
        <taxon>Sabellida</taxon>
        <taxon>Siboglinidae</taxon>
        <taxon>Ridgeia</taxon>
    </lineage>
</organism>
<evidence type="ECO:0000256" key="16">
    <source>
        <dbReference type="ARBA" id="ARBA00049107"/>
    </source>
</evidence>
<keyword evidence="18" id="KW-0812">Transmembrane</keyword>
<dbReference type="GO" id="GO:0070006">
    <property type="term" value="F:metalloaminopeptidase activity"/>
    <property type="evidence" value="ECO:0007669"/>
    <property type="project" value="InterPro"/>
</dbReference>
<comment type="similarity">
    <text evidence="1">Belongs to the peptidase M17 family.</text>
</comment>
<dbReference type="InterPro" id="IPR016187">
    <property type="entry name" value="CTDL_fold"/>
</dbReference>
<dbReference type="InterPro" id="IPR000819">
    <property type="entry name" value="Peptidase_M17_C"/>
</dbReference>
<dbReference type="GO" id="GO:0005737">
    <property type="term" value="C:cytoplasm"/>
    <property type="evidence" value="ECO:0007669"/>
    <property type="project" value="InterPro"/>
</dbReference>
<protein>
    <recommendedName>
        <fullName evidence="2">Cytosol aminopeptidase</fullName>
        <ecNumber evidence="9">3.4.13.23</ecNumber>
    </recommendedName>
    <alternativeName>
        <fullName evidence="12">Cysteinylglycine-S-conjugate dipeptidase</fullName>
    </alternativeName>
    <alternativeName>
        <fullName evidence="13">Leucine aminopeptidase 3</fullName>
    </alternativeName>
    <alternativeName>
        <fullName evidence="11">Proline aminopeptidase</fullName>
    </alternativeName>
    <alternativeName>
        <fullName evidence="10">Prolyl aminopeptidase</fullName>
    </alternativeName>
</protein>
<evidence type="ECO:0000259" key="20">
    <source>
        <dbReference type="PROSITE" id="PS50940"/>
    </source>
</evidence>
<evidence type="ECO:0000256" key="9">
    <source>
        <dbReference type="ARBA" id="ARBA00023625"/>
    </source>
</evidence>
<dbReference type="Gene3D" id="3.10.100.10">
    <property type="entry name" value="Mannose-Binding Protein A, subunit A"/>
    <property type="match status" value="1"/>
</dbReference>
<evidence type="ECO:0000256" key="13">
    <source>
        <dbReference type="ARBA" id="ARBA00031564"/>
    </source>
</evidence>
<proteinExistence type="inferred from homology"/>
<dbReference type="GO" id="GO:0005581">
    <property type="term" value="C:collagen trimer"/>
    <property type="evidence" value="ECO:0007669"/>
    <property type="project" value="UniProtKB-KW"/>
</dbReference>
<evidence type="ECO:0000256" key="8">
    <source>
        <dbReference type="ARBA" id="ARBA00023511"/>
    </source>
</evidence>
<evidence type="ECO:0000313" key="21">
    <source>
        <dbReference type="EMBL" id="KAK2155567.1"/>
    </source>
</evidence>
<comment type="function">
    <text evidence="14">Cytosolic metallopeptidase that catalyzes the removal of unsubstituted N-terminal hydrophobic amino acids from various peptides. The presence of Zn(2+) ions is essential for the peptidase activity, and the association with other cofactors can modulate the substrate spectificity of the enzyme. For instance, in the presence of Mn(2+), it displays a specific Cys-Gly hydrolyzing activity of Cys-Gly-S-conjugates. Involved in the metabolism of glutathione and in the degradation of glutathione S-conjugates, which may play a role in the control of the cell redox status.</text>
</comment>
<comment type="caution">
    <text evidence="21">The sequence shown here is derived from an EMBL/GenBank/DDBJ whole genome shotgun (WGS) entry which is preliminary data.</text>
</comment>
<dbReference type="InterPro" id="IPR043472">
    <property type="entry name" value="Macro_dom-like"/>
</dbReference>
<feature type="region of interest" description="Disordered" evidence="17">
    <location>
        <begin position="187"/>
        <end position="232"/>
    </location>
</feature>
<dbReference type="SUPFAM" id="SSF57625">
    <property type="entry name" value="Invertebrate chitin-binding proteins"/>
    <property type="match status" value="1"/>
</dbReference>